<feature type="domain" description="HAMP" evidence="6">
    <location>
        <begin position="359"/>
        <end position="411"/>
    </location>
</feature>
<keyword evidence="8" id="KW-1185">Reference proteome</keyword>
<name>A0A7X3MCP0_9FIRM</name>
<dbReference type="EMBL" id="WUQX01000001">
    <property type="protein sequence ID" value="MXP73979.1"/>
    <property type="molecule type" value="Genomic_DNA"/>
</dbReference>
<evidence type="ECO:0000259" key="6">
    <source>
        <dbReference type="PROSITE" id="PS50885"/>
    </source>
</evidence>
<dbReference type="InterPro" id="IPR004089">
    <property type="entry name" value="MCPsignal_dom"/>
</dbReference>
<evidence type="ECO:0000256" key="2">
    <source>
        <dbReference type="ARBA" id="ARBA00029447"/>
    </source>
</evidence>
<dbReference type="GO" id="GO:0007165">
    <property type="term" value="P:signal transduction"/>
    <property type="evidence" value="ECO:0007669"/>
    <property type="project" value="UniProtKB-KW"/>
</dbReference>
<feature type="domain" description="Methyl-accepting transducer" evidence="5">
    <location>
        <begin position="463"/>
        <end position="692"/>
    </location>
</feature>
<dbReference type="InterPro" id="IPR051310">
    <property type="entry name" value="MCP_chemotaxis"/>
</dbReference>
<evidence type="ECO:0000256" key="3">
    <source>
        <dbReference type="PROSITE-ProRule" id="PRU00284"/>
    </source>
</evidence>
<dbReference type="SMART" id="SM00304">
    <property type="entry name" value="HAMP"/>
    <property type="match status" value="1"/>
</dbReference>
<keyword evidence="1" id="KW-0145">Chemotaxis</keyword>
<keyword evidence="4" id="KW-1133">Transmembrane helix</keyword>
<evidence type="ECO:0000259" key="5">
    <source>
        <dbReference type="PROSITE" id="PS50111"/>
    </source>
</evidence>
<dbReference type="Gene3D" id="1.10.287.950">
    <property type="entry name" value="Methyl-accepting chemotaxis protein"/>
    <property type="match status" value="1"/>
</dbReference>
<reference evidence="7 8" key="1">
    <citation type="submission" date="2019-12" db="EMBL/GenBank/DDBJ databases">
        <title>Sporaefaciens musculi gen. nov., sp. nov., a novel bacterium isolated from the caecum of an obese mouse.</title>
        <authorList>
            <person name="Rasmussen T.S."/>
            <person name="Streidl T."/>
            <person name="Hitch T.C.A."/>
            <person name="Wortmann E."/>
            <person name="Deptula P."/>
            <person name="Hansen M."/>
            <person name="Nielsen D.S."/>
            <person name="Clavel T."/>
            <person name="Vogensen F.K."/>
        </authorList>
    </citation>
    <scope>NUCLEOTIDE SEQUENCE [LARGE SCALE GENOMIC DNA]</scope>
    <source>
        <strain evidence="7 8">WCA-9-b2</strain>
    </source>
</reference>
<evidence type="ECO:0000313" key="7">
    <source>
        <dbReference type="EMBL" id="MXP73979.1"/>
    </source>
</evidence>
<dbReference type="PROSITE" id="PS50885">
    <property type="entry name" value="HAMP"/>
    <property type="match status" value="1"/>
</dbReference>
<dbReference type="PROSITE" id="PS50111">
    <property type="entry name" value="CHEMOTAXIS_TRANSDUC_2"/>
    <property type="match status" value="1"/>
</dbReference>
<dbReference type="Proteomes" id="UP000460412">
    <property type="component" value="Unassembled WGS sequence"/>
</dbReference>
<dbReference type="GO" id="GO:0004888">
    <property type="term" value="F:transmembrane signaling receptor activity"/>
    <property type="evidence" value="ECO:0007669"/>
    <property type="project" value="TreeGrafter"/>
</dbReference>
<proteinExistence type="inferred from homology"/>
<dbReference type="CDD" id="cd06225">
    <property type="entry name" value="HAMP"/>
    <property type="match status" value="1"/>
</dbReference>
<dbReference type="InterPro" id="IPR003660">
    <property type="entry name" value="HAMP_dom"/>
</dbReference>
<dbReference type="CDD" id="cd12913">
    <property type="entry name" value="PDC1_MCP_like"/>
    <property type="match status" value="1"/>
</dbReference>
<dbReference type="GO" id="GO:0005886">
    <property type="term" value="C:plasma membrane"/>
    <property type="evidence" value="ECO:0007669"/>
    <property type="project" value="TreeGrafter"/>
</dbReference>
<dbReference type="SMART" id="SM00283">
    <property type="entry name" value="MA"/>
    <property type="match status" value="1"/>
</dbReference>
<dbReference type="SUPFAM" id="SSF58104">
    <property type="entry name" value="Methyl-accepting chemotaxis protein (MCP) signaling domain"/>
    <property type="match status" value="1"/>
</dbReference>
<feature type="transmembrane region" description="Helical" evidence="4">
    <location>
        <begin position="12"/>
        <end position="33"/>
    </location>
</feature>
<dbReference type="PANTHER" id="PTHR43531:SF11">
    <property type="entry name" value="METHYL-ACCEPTING CHEMOTAXIS PROTEIN 3"/>
    <property type="match status" value="1"/>
</dbReference>
<dbReference type="PANTHER" id="PTHR43531">
    <property type="entry name" value="PROTEIN ICFG"/>
    <property type="match status" value="1"/>
</dbReference>
<dbReference type="RefSeq" id="WP_159748962.1">
    <property type="nucleotide sequence ID" value="NZ_CATIFW010000025.1"/>
</dbReference>
<dbReference type="Gene3D" id="3.30.450.20">
    <property type="entry name" value="PAS domain"/>
    <property type="match status" value="2"/>
</dbReference>
<dbReference type="Pfam" id="PF22673">
    <property type="entry name" value="MCP-like_PDC_1"/>
    <property type="match status" value="1"/>
</dbReference>
<dbReference type="Gene3D" id="6.10.340.10">
    <property type="match status" value="1"/>
</dbReference>
<comment type="similarity">
    <text evidence="2">Belongs to the methyl-accepting chemotaxis (MCP) protein family.</text>
</comment>
<dbReference type="AlphaFoldDB" id="A0A7X3MCP0"/>
<dbReference type="Pfam" id="PF00672">
    <property type="entry name" value="HAMP"/>
    <property type="match status" value="1"/>
</dbReference>
<keyword evidence="4" id="KW-0472">Membrane</keyword>
<accession>A0A7X3MCP0</accession>
<dbReference type="GO" id="GO:0006935">
    <property type="term" value="P:chemotaxis"/>
    <property type="evidence" value="ECO:0007669"/>
    <property type="project" value="UniProtKB-KW"/>
</dbReference>
<organism evidence="7 8">
    <name type="scientific">Sporofaciens musculi</name>
    <dbReference type="NCBI Taxonomy" id="2681861"/>
    <lineage>
        <taxon>Bacteria</taxon>
        <taxon>Bacillati</taxon>
        <taxon>Bacillota</taxon>
        <taxon>Clostridia</taxon>
        <taxon>Lachnospirales</taxon>
        <taxon>Lachnospiraceae</taxon>
        <taxon>Sporofaciens</taxon>
    </lineage>
</organism>
<keyword evidence="4" id="KW-0812">Transmembrane</keyword>
<gene>
    <name evidence="7" type="ORF">GN277_00515</name>
</gene>
<evidence type="ECO:0000313" key="8">
    <source>
        <dbReference type="Proteomes" id="UP000460412"/>
    </source>
</evidence>
<dbReference type="Pfam" id="PF00015">
    <property type="entry name" value="MCPsignal"/>
    <property type="match status" value="1"/>
</dbReference>
<comment type="caution">
    <text evidence="7">The sequence shown here is derived from an EMBL/GenBank/DDBJ whole genome shotgun (WGS) entry which is preliminary data.</text>
</comment>
<sequence length="709" mass="76730">MLKKLKLAQKLALVIGSILAVSLVILVGITVFMSESAITEATYGELEAICSSNAKDIQTIFDESETASKDMQAFLEKSYQKAEADPSLNIVPTDPEAVALCQSSIYGRVMTPINYDIEVYLSETARNAAVNNEDLEGVGVMFEAYKFQEDMKDYAFYIGADHATGKVEPFGAYEVYSQENYYKQAAEKMDSVVTDPYDYNGVSMVSYASPVIHNSELKGIVVADINVTNFDKVETTNEDYPSMYCTIYNASEMIIYDSEAKEDIGKSLSDFTPNAKELKAIQEKMGGDTEFQIETTREDGSKVTRFFTPINAAGETWWALTAVRTRDIDALIKNTIYWMVALSVVVLIVIIATIILVLRRVLRPVQGIVKAANSIAEGNLDVTLEAANEDEIGMLSNTFARMVDTLNRIVTDLKYVLEEMAEGNFTVRTKAEESYIGAFEGVLLSVRKMNRRLSSALGQIDVSADQVSMGSDQMASGAQALSQGSVEQAASVEELTATISGIAEHVQGTAQNAADARNISAQSGEETAVCNQQMQEMVAAMDEIGKRSAEIGKIIKTIEDIAFQTNILALNAAVEAARAGEAGKGFAVVADEVRNLAGKSASASKSTSELIQGAVSAVDKGMEIANETAQSLEKVVESSRAISGLVDKIAEAAVEQSMSLEQATNGMNQISSVVQTNSATAEESAATSEELSSQSQMLRNLVRQFKLRK</sequence>
<evidence type="ECO:0000256" key="4">
    <source>
        <dbReference type="SAM" id="Phobius"/>
    </source>
</evidence>
<protein>
    <submittedName>
        <fullName evidence="7">HAMP domain-containing protein</fullName>
    </submittedName>
</protein>
<feature type="transmembrane region" description="Helical" evidence="4">
    <location>
        <begin position="336"/>
        <end position="358"/>
    </location>
</feature>
<evidence type="ECO:0000256" key="1">
    <source>
        <dbReference type="ARBA" id="ARBA00022500"/>
    </source>
</evidence>
<keyword evidence="3" id="KW-0807">Transducer</keyword>